<keyword evidence="3" id="KW-1185">Reference proteome</keyword>
<name>A0A127V754_9SPHI</name>
<evidence type="ECO:0008006" key="4">
    <source>
        <dbReference type="Google" id="ProtNLM"/>
    </source>
</evidence>
<dbReference type="OrthoDB" id="1374371at2"/>
<feature type="region of interest" description="Disordered" evidence="1">
    <location>
        <begin position="1"/>
        <end position="20"/>
    </location>
</feature>
<dbReference type="PATRIC" id="fig|188932.3.peg.153"/>
<evidence type="ECO:0000313" key="3">
    <source>
        <dbReference type="Proteomes" id="UP000071561"/>
    </source>
</evidence>
<dbReference type="AlphaFoldDB" id="A0A127V754"/>
<gene>
    <name evidence="2" type="ORF">AY601_0152</name>
</gene>
<accession>A0A127V754</accession>
<evidence type="ECO:0000313" key="2">
    <source>
        <dbReference type="EMBL" id="AMP97123.1"/>
    </source>
</evidence>
<dbReference type="EMBL" id="CP014504">
    <property type="protein sequence ID" value="AMP97123.1"/>
    <property type="molecule type" value="Genomic_DNA"/>
</dbReference>
<dbReference type="KEGG" id="pcm:AY601_0152"/>
<dbReference type="NCBIfam" id="TIGR04149">
    <property type="entry name" value="GG_sam_targ_CFB"/>
    <property type="match status" value="1"/>
</dbReference>
<dbReference type="RefSeq" id="WP_068395242.1">
    <property type="nucleotide sequence ID" value="NZ_CP014504.1"/>
</dbReference>
<proteinExistence type="predicted"/>
<feature type="compositionally biased region" description="Basic and acidic residues" evidence="1">
    <location>
        <begin position="9"/>
        <end position="20"/>
    </location>
</feature>
<evidence type="ECO:0000256" key="1">
    <source>
        <dbReference type="SAM" id="MobiDB-lite"/>
    </source>
</evidence>
<protein>
    <recommendedName>
        <fullName evidence="4">Natural product</fullName>
    </recommendedName>
</protein>
<reference evidence="2 3" key="1">
    <citation type="submission" date="2016-03" db="EMBL/GenBank/DDBJ databases">
        <title>Complete genome sequence of Pedobacter cryoconitis PAMC 27485.</title>
        <authorList>
            <person name="Lee J."/>
            <person name="Kim O.-S."/>
        </authorList>
    </citation>
    <scope>NUCLEOTIDE SEQUENCE [LARGE SCALE GENOMIC DNA]</scope>
    <source>
        <strain evidence="2 3">PAMC 27485</strain>
    </source>
</reference>
<dbReference type="Proteomes" id="UP000071561">
    <property type="component" value="Chromosome"/>
</dbReference>
<sequence>MKTLNEVQKLSRKDMRDVMGGRKPIPPAGCSCFCYEGSVKRQNSCTSFCPDGTIPGVDSLGDNGEGCGSPVH</sequence>
<dbReference type="InterPro" id="IPR026408">
    <property type="entry name" value="GG_sam_targ_CFB"/>
</dbReference>
<organism evidence="2 3">
    <name type="scientific">Pedobacter cryoconitis</name>
    <dbReference type="NCBI Taxonomy" id="188932"/>
    <lineage>
        <taxon>Bacteria</taxon>
        <taxon>Pseudomonadati</taxon>
        <taxon>Bacteroidota</taxon>
        <taxon>Sphingobacteriia</taxon>
        <taxon>Sphingobacteriales</taxon>
        <taxon>Sphingobacteriaceae</taxon>
        <taxon>Pedobacter</taxon>
    </lineage>
</organism>